<dbReference type="RefSeq" id="WP_143916551.1">
    <property type="nucleotide sequence ID" value="NZ_CANMIK010000023.1"/>
</dbReference>
<comment type="caution">
    <text evidence="1">The sequence shown here is derived from an EMBL/GenBank/DDBJ whole genome shotgun (WGS) entry which is preliminary data.</text>
</comment>
<keyword evidence="2" id="KW-1185">Reference proteome</keyword>
<dbReference type="Proteomes" id="UP000318833">
    <property type="component" value="Unassembled WGS sequence"/>
</dbReference>
<reference evidence="1 2" key="1">
    <citation type="submission" date="2019-07" db="EMBL/GenBank/DDBJ databases">
        <title>The draft genome sequence of Aquimarina algiphila M91.</title>
        <authorList>
            <person name="Meng X."/>
        </authorList>
    </citation>
    <scope>NUCLEOTIDE SEQUENCE [LARGE SCALE GENOMIC DNA]</scope>
    <source>
        <strain evidence="1 2">M91</strain>
    </source>
</reference>
<sequence length="77" mass="8940">MKKKINSFTESEIKTLKACIKISYVGQKYGISKKSNYIYRIMRNGVKNEKSKAYQFLTELRNTLNEIELVKSEGENA</sequence>
<protein>
    <submittedName>
        <fullName evidence="1">Uncharacterized protein</fullName>
    </submittedName>
</protein>
<name>A0A554VKZ4_9FLAO</name>
<proteinExistence type="predicted"/>
<dbReference type="EMBL" id="VLNR01000020">
    <property type="protein sequence ID" value="TSE08756.1"/>
    <property type="molecule type" value="Genomic_DNA"/>
</dbReference>
<accession>A0A554VKZ4</accession>
<organism evidence="1 2">
    <name type="scientific">Aquimarina algiphila</name>
    <dbReference type="NCBI Taxonomy" id="2047982"/>
    <lineage>
        <taxon>Bacteria</taxon>
        <taxon>Pseudomonadati</taxon>
        <taxon>Bacteroidota</taxon>
        <taxon>Flavobacteriia</taxon>
        <taxon>Flavobacteriales</taxon>
        <taxon>Flavobacteriaceae</taxon>
        <taxon>Aquimarina</taxon>
    </lineage>
</organism>
<evidence type="ECO:0000313" key="1">
    <source>
        <dbReference type="EMBL" id="TSE08756.1"/>
    </source>
</evidence>
<gene>
    <name evidence="1" type="ORF">FOF46_11470</name>
</gene>
<evidence type="ECO:0000313" key="2">
    <source>
        <dbReference type="Proteomes" id="UP000318833"/>
    </source>
</evidence>
<dbReference type="AlphaFoldDB" id="A0A554VKZ4"/>